<protein>
    <recommendedName>
        <fullName evidence="6">JmjC domain-containing histone demethylation protein 1</fullName>
        <ecNumber evidence="5">1.14.11.27</ecNumber>
    </recommendedName>
    <alternativeName>
        <fullName evidence="17">[Histone-H3]-lysine-36 demethylase 1</fullName>
    </alternativeName>
</protein>
<keyword evidence="13" id="KW-0408">Iron</keyword>
<keyword evidence="9" id="KW-0862">Zinc</keyword>
<keyword evidence="11" id="KW-0223">Dioxygenase</keyword>
<feature type="compositionally biased region" description="Basic and acidic residues" evidence="19">
    <location>
        <begin position="17"/>
        <end position="31"/>
    </location>
</feature>
<evidence type="ECO:0000256" key="15">
    <source>
        <dbReference type="ARBA" id="ARBA00023163"/>
    </source>
</evidence>
<feature type="domain" description="JmjC" evidence="20">
    <location>
        <begin position="226"/>
        <end position="403"/>
    </location>
</feature>
<evidence type="ECO:0000256" key="18">
    <source>
        <dbReference type="ARBA" id="ARBA00047915"/>
    </source>
</evidence>
<evidence type="ECO:0000256" key="19">
    <source>
        <dbReference type="SAM" id="MobiDB-lite"/>
    </source>
</evidence>
<dbReference type="InterPro" id="IPR019786">
    <property type="entry name" value="Zinc_finger_PHD-type_CS"/>
</dbReference>
<evidence type="ECO:0000313" key="22">
    <source>
        <dbReference type="Proteomes" id="UP001214628"/>
    </source>
</evidence>
<dbReference type="InterPro" id="IPR041070">
    <property type="entry name" value="JHD"/>
</dbReference>
<proteinExistence type="inferred from homology"/>
<evidence type="ECO:0000256" key="10">
    <source>
        <dbReference type="ARBA" id="ARBA00022853"/>
    </source>
</evidence>
<evidence type="ECO:0000259" key="20">
    <source>
        <dbReference type="PROSITE" id="PS51184"/>
    </source>
</evidence>
<dbReference type="Gene3D" id="2.60.120.650">
    <property type="entry name" value="Cupin"/>
    <property type="match status" value="1"/>
</dbReference>
<evidence type="ECO:0000256" key="13">
    <source>
        <dbReference type="ARBA" id="ARBA00023004"/>
    </source>
</evidence>
<evidence type="ECO:0000256" key="12">
    <source>
        <dbReference type="ARBA" id="ARBA00023002"/>
    </source>
</evidence>
<evidence type="ECO:0000256" key="17">
    <source>
        <dbReference type="ARBA" id="ARBA00031083"/>
    </source>
</evidence>
<keyword evidence="15" id="KW-0804">Transcription</keyword>
<evidence type="ECO:0000256" key="8">
    <source>
        <dbReference type="ARBA" id="ARBA00022771"/>
    </source>
</evidence>
<evidence type="ECO:0000256" key="14">
    <source>
        <dbReference type="ARBA" id="ARBA00023015"/>
    </source>
</evidence>
<dbReference type="CDD" id="cd15517">
    <property type="entry name" value="PHD_TCF19_like"/>
    <property type="match status" value="1"/>
</dbReference>
<evidence type="ECO:0000256" key="1">
    <source>
        <dbReference type="ARBA" id="ARBA00001954"/>
    </source>
</evidence>
<comment type="cofactor">
    <cofactor evidence="1">
        <name>Fe(2+)</name>
        <dbReference type="ChEBI" id="CHEBI:29033"/>
    </cofactor>
</comment>
<dbReference type="EMBL" id="CP118376">
    <property type="protein sequence ID" value="WFD43439.1"/>
    <property type="molecule type" value="Genomic_DNA"/>
</dbReference>
<dbReference type="Pfam" id="PF17811">
    <property type="entry name" value="JHD"/>
    <property type="match status" value="1"/>
</dbReference>
<reference evidence="21" key="1">
    <citation type="submission" date="2023-02" db="EMBL/GenBank/DDBJ databases">
        <title>Mating type loci evolution in Malassezia.</title>
        <authorList>
            <person name="Coelho M.A."/>
        </authorList>
    </citation>
    <scope>NUCLEOTIDE SEQUENCE</scope>
    <source>
        <strain evidence="21">CBS 14136</strain>
    </source>
</reference>
<evidence type="ECO:0000256" key="5">
    <source>
        <dbReference type="ARBA" id="ARBA00013246"/>
    </source>
</evidence>
<sequence>MLQTEDALKEATQSYLPDKKPAKDETEKESELTDEDKCPWCPADDNTYKELWVACFHCHTWYHTECAKVQDVERYARWCCDACQKLGYEHTMQGPRRVSKRERATTDYAAIQEGRPPDPLGRWEKYMEHCSSLKSCVRRVEGSIWTSDWLANDPEALSAPTLVSSLTDEKGAATIQGMRVPPRSTSIRDIAQKVGMETQVEVIDVRTQMSSSSWTLEDWVDYFETPAAQREKILNVISLEVTGTPMESMICAPAMVRENDWVERDWPTSKRPVCEDARKWPKVQRYVLMGVKGAFTDFHIDFAASSVYYHVVWGRKVFLFAPPTPANLSAYRAWTCSSRQEAEWLGDALHDLSRAEIQTGETMLIPSGWIHAVHTPQDTLVVGGNFLTDYSIPMQWRLEEMEIATKVPRKFRFPHLMRLAWYVAYEWTQKLQKQSAPPAILSNLPHLHRRLQRECENMLEVDAQGQKTLKARRSSEAVPYDCIPDPNVLLETLQSLLENTPRKRQRT</sequence>
<dbReference type="InterPro" id="IPR011011">
    <property type="entry name" value="Znf_FYVE_PHD"/>
</dbReference>
<evidence type="ECO:0000313" key="21">
    <source>
        <dbReference type="EMBL" id="WFD43439.1"/>
    </source>
</evidence>
<dbReference type="GO" id="GO:0005634">
    <property type="term" value="C:nucleus"/>
    <property type="evidence" value="ECO:0007669"/>
    <property type="project" value="UniProtKB-SubCell"/>
</dbReference>
<comment type="similarity">
    <text evidence="4">Belongs to the JHDM1 histone demethylase family.</text>
</comment>
<comment type="function">
    <text evidence="2">Histone demethylase that specifically demethylates 'Lys-36' of histone H3, thereby playing a central role in histone code.</text>
</comment>
<dbReference type="SMART" id="SM00558">
    <property type="entry name" value="JmjC"/>
    <property type="match status" value="1"/>
</dbReference>
<evidence type="ECO:0000256" key="11">
    <source>
        <dbReference type="ARBA" id="ARBA00022964"/>
    </source>
</evidence>
<comment type="subcellular location">
    <subcellularLocation>
        <location evidence="3">Nucleus</location>
    </subcellularLocation>
</comment>
<dbReference type="PROSITE" id="PS01359">
    <property type="entry name" value="ZF_PHD_1"/>
    <property type="match status" value="1"/>
</dbReference>
<dbReference type="GO" id="GO:0140680">
    <property type="term" value="F:histone H3K36me/H3K36me2 demethylase activity"/>
    <property type="evidence" value="ECO:0007669"/>
    <property type="project" value="UniProtKB-EC"/>
</dbReference>
<evidence type="ECO:0000256" key="7">
    <source>
        <dbReference type="ARBA" id="ARBA00022723"/>
    </source>
</evidence>
<keyword evidence="7" id="KW-0479">Metal-binding</keyword>
<evidence type="ECO:0000256" key="9">
    <source>
        <dbReference type="ARBA" id="ARBA00022833"/>
    </source>
</evidence>
<dbReference type="GO" id="GO:0008270">
    <property type="term" value="F:zinc ion binding"/>
    <property type="evidence" value="ECO:0007669"/>
    <property type="project" value="UniProtKB-KW"/>
</dbReference>
<evidence type="ECO:0000256" key="4">
    <source>
        <dbReference type="ARBA" id="ARBA00008037"/>
    </source>
</evidence>
<keyword evidence="12 21" id="KW-0560">Oxidoreductase</keyword>
<accession>A0AAF0JEI0</accession>
<keyword evidence="16" id="KW-0539">Nucleus</keyword>
<dbReference type="PANTHER" id="PTHR23123">
    <property type="entry name" value="PHD/F-BOX CONTAINING PROTEIN"/>
    <property type="match status" value="1"/>
</dbReference>
<dbReference type="EC" id="1.14.11.27" evidence="5"/>
<keyword evidence="22" id="KW-1185">Reference proteome</keyword>
<name>A0AAF0JEI0_9BASI</name>
<feature type="region of interest" description="Disordered" evidence="19">
    <location>
        <begin position="1"/>
        <end position="31"/>
    </location>
</feature>
<dbReference type="InterPro" id="IPR050690">
    <property type="entry name" value="JHDM1_Histone_Demethylase"/>
</dbReference>
<dbReference type="Proteomes" id="UP001214628">
    <property type="component" value="Chromosome 2"/>
</dbReference>
<dbReference type="SUPFAM" id="SSF51197">
    <property type="entry name" value="Clavaminate synthase-like"/>
    <property type="match status" value="1"/>
</dbReference>
<keyword evidence="10" id="KW-0156">Chromatin regulator</keyword>
<evidence type="ECO:0000256" key="16">
    <source>
        <dbReference type="ARBA" id="ARBA00023242"/>
    </source>
</evidence>
<dbReference type="SUPFAM" id="SSF57903">
    <property type="entry name" value="FYVE/PHD zinc finger"/>
    <property type="match status" value="1"/>
</dbReference>
<comment type="catalytic activity">
    <reaction evidence="18">
        <text>N(6),N(6)-dimethyl-L-lysyl(36)-[histone H3] + 2 2-oxoglutarate + 2 O2 = L-lysyl(36)-[histone H3] + 2 formaldehyde + 2 succinate + 2 CO2</text>
        <dbReference type="Rhea" id="RHEA:42032"/>
        <dbReference type="Rhea" id="RHEA-COMP:9785"/>
        <dbReference type="Rhea" id="RHEA-COMP:9787"/>
        <dbReference type="ChEBI" id="CHEBI:15379"/>
        <dbReference type="ChEBI" id="CHEBI:16526"/>
        <dbReference type="ChEBI" id="CHEBI:16810"/>
        <dbReference type="ChEBI" id="CHEBI:16842"/>
        <dbReference type="ChEBI" id="CHEBI:29969"/>
        <dbReference type="ChEBI" id="CHEBI:30031"/>
        <dbReference type="ChEBI" id="CHEBI:61976"/>
        <dbReference type="EC" id="1.14.11.27"/>
    </reaction>
</comment>
<organism evidence="21 22">
    <name type="scientific">Malassezia psittaci</name>
    <dbReference type="NCBI Taxonomy" id="1821823"/>
    <lineage>
        <taxon>Eukaryota</taxon>
        <taxon>Fungi</taxon>
        <taxon>Dikarya</taxon>
        <taxon>Basidiomycota</taxon>
        <taxon>Ustilaginomycotina</taxon>
        <taxon>Malasseziomycetes</taxon>
        <taxon>Malasseziales</taxon>
        <taxon>Malasseziaceae</taxon>
        <taxon>Malassezia</taxon>
    </lineage>
</organism>
<keyword evidence="14" id="KW-0805">Transcription regulation</keyword>
<evidence type="ECO:0000256" key="6">
    <source>
        <dbReference type="ARBA" id="ARBA00015153"/>
    </source>
</evidence>
<dbReference type="AlphaFoldDB" id="A0AAF0JEI0"/>
<evidence type="ECO:0000256" key="2">
    <source>
        <dbReference type="ARBA" id="ARBA00003909"/>
    </source>
</evidence>
<gene>
    <name evidence="21" type="primary">JHD1</name>
    <name evidence="21" type="ORF">MPSI1_002101</name>
</gene>
<dbReference type="PROSITE" id="PS51184">
    <property type="entry name" value="JMJC"/>
    <property type="match status" value="1"/>
</dbReference>
<keyword evidence="8" id="KW-0863">Zinc-finger</keyword>
<dbReference type="InterPro" id="IPR003347">
    <property type="entry name" value="JmjC_dom"/>
</dbReference>
<evidence type="ECO:0000256" key="3">
    <source>
        <dbReference type="ARBA" id="ARBA00004123"/>
    </source>
</evidence>